<protein>
    <submittedName>
        <fullName evidence="2">Uncharacterized protein</fullName>
    </submittedName>
</protein>
<keyword evidence="1" id="KW-0472">Membrane</keyword>
<organism evidence="2 3">
    <name type="scientific">Oikopleura dioica</name>
    <name type="common">Tunicate</name>
    <dbReference type="NCBI Taxonomy" id="34765"/>
    <lineage>
        <taxon>Eukaryota</taxon>
        <taxon>Metazoa</taxon>
        <taxon>Chordata</taxon>
        <taxon>Tunicata</taxon>
        <taxon>Appendicularia</taxon>
        <taxon>Copelata</taxon>
        <taxon>Oikopleuridae</taxon>
        <taxon>Oikopleura</taxon>
    </lineage>
</organism>
<reference evidence="2 3" key="1">
    <citation type="journal article" date="2010" name="Science">
        <title>Plasticity of animal genome architecture unmasked by rapid evolution of a pelagic tunicate.</title>
        <authorList>
            <person name="Denoeud F."/>
            <person name="Henriet S."/>
            <person name="Mungpakdee S."/>
            <person name="Aury J.M."/>
            <person name="Da Silva C."/>
            <person name="Brinkmann H."/>
            <person name="Mikhaleva J."/>
            <person name="Olsen L.C."/>
            <person name="Jubin C."/>
            <person name="Canestro C."/>
            <person name="Bouquet J.M."/>
            <person name="Danks G."/>
            <person name="Poulain J."/>
            <person name="Campsteijn C."/>
            <person name="Adamski M."/>
            <person name="Cross I."/>
            <person name="Yadetie F."/>
            <person name="Muffato M."/>
            <person name="Louis A."/>
            <person name="Butcher S."/>
            <person name="Tsagkogeorga G."/>
            <person name="Konrad A."/>
            <person name="Singh S."/>
            <person name="Jensen M.F."/>
            <person name="Cong E.H."/>
            <person name="Eikeseth-Otteraa H."/>
            <person name="Noel B."/>
            <person name="Anthouard V."/>
            <person name="Porcel B.M."/>
            <person name="Kachouri-Lafond R."/>
            <person name="Nishino A."/>
            <person name="Ugolini M."/>
            <person name="Chourrout P."/>
            <person name="Nishida H."/>
            <person name="Aasland R."/>
            <person name="Huzurbazar S."/>
            <person name="Westhof E."/>
            <person name="Delsuc F."/>
            <person name="Lehrach H."/>
            <person name="Reinhardt R."/>
            <person name="Weissenbach J."/>
            <person name="Roy S.W."/>
            <person name="Artiguenave F."/>
            <person name="Postlethwait J.H."/>
            <person name="Manak J.R."/>
            <person name="Thompson E.M."/>
            <person name="Jaillon O."/>
            <person name="Du Pasquier L."/>
            <person name="Boudinot P."/>
            <person name="Liberles D.A."/>
            <person name="Volff J.N."/>
            <person name="Philippe H."/>
            <person name="Lenhard B."/>
            <person name="Roest Crollius H."/>
            <person name="Wincker P."/>
            <person name="Chourrout D."/>
        </authorList>
    </citation>
    <scope>NUCLEOTIDE SEQUENCE [LARGE SCALE GENOMIC DNA]</scope>
</reference>
<keyword evidence="1" id="KW-0812">Transmembrane</keyword>
<dbReference type="InParanoid" id="E4WTH7"/>
<keyword evidence="3" id="KW-1185">Reference proteome</keyword>
<dbReference type="EMBL" id="FN653016">
    <property type="protein sequence ID" value="CBY07056.1"/>
    <property type="molecule type" value="Genomic_DNA"/>
</dbReference>
<name>E4WTH7_OIKDI</name>
<evidence type="ECO:0000313" key="2">
    <source>
        <dbReference type="EMBL" id="CBY07056.1"/>
    </source>
</evidence>
<accession>E4WTH7</accession>
<evidence type="ECO:0000256" key="1">
    <source>
        <dbReference type="SAM" id="Phobius"/>
    </source>
</evidence>
<evidence type="ECO:0000313" key="3">
    <source>
        <dbReference type="Proteomes" id="UP000001307"/>
    </source>
</evidence>
<proteinExistence type="predicted"/>
<gene>
    <name evidence="2" type="ORF">GSOID_T00006139001</name>
</gene>
<keyword evidence="1" id="KW-1133">Transmembrane helix</keyword>
<sequence>MVWVIVDGAPPPHVEFLIRDSSNHSVQIEDFEKTPLLMPNLDESHNGPAIQHSIRVLDTAVKQLTVIVTVTSPFGQFSDPIHDQFSVEIEQAENGYFKKLFFLFIIFVSFYVIYVYRETIFRKLRSLIPVRHSSSPSQDQTINYSHLPEHDNAVLVSNEQIFEPENPQELKINV</sequence>
<dbReference type="AlphaFoldDB" id="E4WTH7"/>
<dbReference type="Proteomes" id="UP000001307">
    <property type="component" value="Unassembled WGS sequence"/>
</dbReference>
<feature type="transmembrane region" description="Helical" evidence="1">
    <location>
        <begin position="100"/>
        <end position="116"/>
    </location>
</feature>